<dbReference type="GO" id="GO:0031490">
    <property type="term" value="F:chromatin DNA binding"/>
    <property type="evidence" value="ECO:0007669"/>
    <property type="project" value="TreeGrafter"/>
</dbReference>
<proteinExistence type="inferred from homology"/>
<dbReference type="Pfam" id="PF09733">
    <property type="entry name" value="VEFS-Box"/>
    <property type="match status" value="1"/>
</dbReference>
<keyword evidence="4" id="KW-0862">Zinc</keyword>
<dbReference type="PROSITE" id="PS01359">
    <property type="entry name" value="ZF_PHD_1"/>
    <property type="match status" value="1"/>
</dbReference>
<feature type="compositionally biased region" description="Basic and acidic residues" evidence="7">
    <location>
        <begin position="39"/>
        <end position="57"/>
    </location>
</feature>
<dbReference type="InterPro" id="IPR019135">
    <property type="entry name" value="Polycomb_protein_VEFS-Box"/>
</dbReference>
<evidence type="ECO:0000313" key="10">
    <source>
        <dbReference type="Proteomes" id="UP001172101"/>
    </source>
</evidence>
<evidence type="ECO:0000256" key="3">
    <source>
        <dbReference type="ARBA" id="ARBA00022771"/>
    </source>
</evidence>
<feature type="compositionally biased region" description="Polar residues" evidence="7">
    <location>
        <begin position="26"/>
        <end position="37"/>
    </location>
</feature>
<dbReference type="PANTHER" id="PTHR22597">
    <property type="entry name" value="POLYCOMB GROUP PROTEIN"/>
    <property type="match status" value="1"/>
</dbReference>
<dbReference type="InterPro" id="IPR013083">
    <property type="entry name" value="Znf_RING/FYVE/PHD"/>
</dbReference>
<dbReference type="RefSeq" id="XP_060291677.1">
    <property type="nucleotide sequence ID" value="XM_060435155.1"/>
</dbReference>
<dbReference type="SUPFAM" id="SSF57903">
    <property type="entry name" value="FYVE/PHD zinc finger"/>
    <property type="match status" value="1"/>
</dbReference>
<feature type="region of interest" description="Disordered" evidence="7">
    <location>
        <begin position="26"/>
        <end position="57"/>
    </location>
</feature>
<reference evidence="9" key="1">
    <citation type="submission" date="2023-06" db="EMBL/GenBank/DDBJ databases">
        <title>Genome-scale phylogeny and comparative genomics of the fungal order Sordariales.</title>
        <authorList>
            <consortium name="Lawrence Berkeley National Laboratory"/>
            <person name="Hensen N."/>
            <person name="Bonometti L."/>
            <person name="Westerberg I."/>
            <person name="Brannstrom I.O."/>
            <person name="Guillou S."/>
            <person name="Cros-Aarteil S."/>
            <person name="Calhoun S."/>
            <person name="Haridas S."/>
            <person name="Kuo A."/>
            <person name="Mondo S."/>
            <person name="Pangilinan J."/>
            <person name="Riley R."/>
            <person name="LaButti K."/>
            <person name="Andreopoulos B."/>
            <person name="Lipzen A."/>
            <person name="Chen C."/>
            <person name="Yanf M."/>
            <person name="Daum C."/>
            <person name="Ng V."/>
            <person name="Clum A."/>
            <person name="Steindorff A."/>
            <person name="Ohm R."/>
            <person name="Martin F."/>
            <person name="Silar P."/>
            <person name="Natvig D."/>
            <person name="Lalanne C."/>
            <person name="Gautier V."/>
            <person name="Ament-velasquez S.L."/>
            <person name="Kruys A."/>
            <person name="Hutchinson M.I."/>
            <person name="Powell A.J."/>
            <person name="Barry K."/>
            <person name="Miller A.N."/>
            <person name="Grigoriev I.V."/>
            <person name="Debuchy R."/>
            <person name="Gladieux P."/>
            <person name="Thoren M.H."/>
            <person name="Johannesson H."/>
        </authorList>
    </citation>
    <scope>NUCLEOTIDE SEQUENCE</scope>
    <source>
        <strain evidence="9">SMH2392-1A</strain>
    </source>
</reference>
<keyword evidence="2" id="KW-0479">Metal-binding</keyword>
<keyword evidence="6" id="KW-0804">Transcription</keyword>
<evidence type="ECO:0000256" key="6">
    <source>
        <dbReference type="ARBA" id="ARBA00023163"/>
    </source>
</evidence>
<dbReference type="GO" id="GO:0008270">
    <property type="term" value="F:zinc ion binding"/>
    <property type="evidence" value="ECO:0007669"/>
    <property type="project" value="UniProtKB-KW"/>
</dbReference>
<keyword evidence="3" id="KW-0863">Zinc-finger</keyword>
<protein>
    <recommendedName>
        <fullName evidence="8">Zinc finger PHD-type domain-containing protein</fullName>
    </recommendedName>
</protein>
<evidence type="ECO:0000256" key="5">
    <source>
        <dbReference type="ARBA" id="ARBA00023015"/>
    </source>
</evidence>
<dbReference type="Proteomes" id="UP001172101">
    <property type="component" value="Unassembled WGS sequence"/>
</dbReference>
<dbReference type="InterPro" id="IPR011011">
    <property type="entry name" value="Znf_FYVE_PHD"/>
</dbReference>
<dbReference type="InterPro" id="IPR019786">
    <property type="entry name" value="Zinc_finger_PHD-type_CS"/>
</dbReference>
<dbReference type="GeneID" id="85318425"/>
<accession>A0AA39ZZL8</accession>
<evidence type="ECO:0000313" key="9">
    <source>
        <dbReference type="EMBL" id="KAK0706583.1"/>
    </source>
</evidence>
<evidence type="ECO:0000256" key="2">
    <source>
        <dbReference type="ARBA" id="ARBA00022723"/>
    </source>
</evidence>
<dbReference type="InterPro" id="IPR001965">
    <property type="entry name" value="Znf_PHD"/>
</dbReference>
<gene>
    <name evidence="9" type="ORF">B0T26DRAFT_461678</name>
</gene>
<comment type="caution">
    <text evidence="9">The sequence shown here is derived from an EMBL/GenBank/DDBJ whole genome shotgun (WGS) entry which is preliminary data.</text>
</comment>
<dbReference type="AlphaFoldDB" id="A0AA39ZZL8"/>
<evidence type="ECO:0000256" key="1">
    <source>
        <dbReference type="ARBA" id="ARBA00007416"/>
    </source>
</evidence>
<comment type="similarity">
    <text evidence="1">Belongs to the VEFS (VRN2-EMF2-FIS2-SU(Z)12) family.</text>
</comment>
<organism evidence="9 10">
    <name type="scientific">Lasiosphaeria miniovina</name>
    <dbReference type="NCBI Taxonomy" id="1954250"/>
    <lineage>
        <taxon>Eukaryota</taxon>
        <taxon>Fungi</taxon>
        <taxon>Dikarya</taxon>
        <taxon>Ascomycota</taxon>
        <taxon>Pezizomycotina</taxon>
        <taxon>Sordariomycetes</taxon>
        <taxon>Sordariomycetidae</taxon>
        <taxon>Sordariales</taxon>
        <taxon>Lasiosphaeriaceae</taxon>
        <taxon>Lasiosphaeria</taxon>
    </lineage>
</organism>
<dbReference type="PANTHER" id="PTHR22597:SF0">
    <property type="entry name" value="POLYCOMB PROTEIN SUZ12"/>
    <property type="match status" value="1"/>
</dbReference>
<dbReference type="GO" id="GO:0016586">
    <property type="term" value="C:RSC-type complex"/>
    <property type="evidence" value="ECO:0007669"/>
    <property type="project" value="TreeGrafter"/>
</dbReference>
<evidence type="ECO:0000259" key="8">
    <source>
        <dbReference type="SMART" id="SM00249"/>
    </source>
</evidence>
<dbReference type="Gene3D" id="3.30.40.10">
    <property type="entry name" value="Zinc/RING finger domain, C3HC4 (zinc finger)"/>
    <property type="match status" value="1"/>
</dbReference>
<dbReference type="CDD" id="cd21552">
    <property type="entry name" value="VEFS-box_ctSUZ12-like"/>
    <property type="match status" value="1"/>
</dbReference>
<sequence length="743" mass="84165">MTGTHSRNRRLPFLHRNWIRATNHWNTKMGNNASSPSRDGVDKCGNGEDRCQHSNKRPRIDNDYDGFPLFEPYATIPRALRIELLKVCHKDAPRVKNGILNGLIPPNVKDTNHFRVRCSIKVTCRRGDEDVVLHADSQLCDVNMFKNPAGSSPMARFSSIQPFYIPEDKISLERDEDMVFGLANSYQVVIRLESGGGINWPPNDLLPPDNSAHWNDRRLPLRQWAFTATIVDIYNRNRKTIRLKLKKTSQSDEMTDFSIDVDVRWFTPVSTQLARGKDIKQSITVSARNETVLPPVNGVVNGNSPTKVVNGVNGIDIGVNGVNGAYRHQQDHLDDYGLEYLANGEADKLSSEITNGTFSELPDDLAEGEVTPSRTRRPRPEINYNVKHIWNTAVGKEPKKRRRLDDEIDQPDEQSITYVLPPEQVHTEKLACLICGAENERISQLRAHYQSHPQYDFYFQPRDARTKGEFRVQVTPSATDLAQALRPKVYQLGLPVKPLDLDKYVEGDLSWVTSRLGPDDDHEIIEKFVPARAPKKFASKRSKKKIVVPNIKQPLFDPLSKAQLVPGAEIRQHPVDDSWLLLKHRDSLQDFVDVEPGEKEYMQEWDSFVLNKHISSEQYLPRVFVGFSKEKAGWIVSKRSRLEEFSKHVSMLLARRAINEASIFEATKSINEARTKNSGEAPKVLPRHNVTGGCNACGKPVPVSAMLSCSNKACKKRLYHVDCVDGVDEEVLEEKTWVCGKCS</sequence>
<dbReference type="SMART" id="SM00249">
    <property type="entry name" value="PHD"/>
    <property type="match status" value="1"/>
</dbReference>
<keyword evidence="10" id="KW-1185">Reference proteome</keyword>
<feature type="region of interest" description="Disordered" evidence="7">
    <location>
        <begin position="358"/>
        <end position="379"/>
    </location>
</feature>
<evidence type="ECO:0000256" key="7">
    <source>
        <dbReference type="SAM" id="MobiDB-lite"/>
    </source>
</evidence>
<feature type="domain" description="Zinc finger PHD-type" evidence="8">
    <location>
        <begin position="693"/>
        <end position="743"/>
    </location>
</feature>
<dbReference type="EMBL" id="JAUIRO010000007">
    <property type="protein sequence ID" value="KAK0706583.1"/>
    <property type="molecule type" value="Genomic_DNA"/>
</dbReference>
<evidence type="ECO:0000256" key="4">
    <source>
        <dbReference type="ARBA" id="ARBA00022833"/>
    </source>
</evidence>
<keyword evidence="5" id="KW-0805">Transcription regulation</keyword>
<name>A0AA39ZZL8_9PEZI</name>